<evidence type="ECO:0000256" key="1">
    <source>
        <dbReference type="SAM" id="MobiDB-lite"/>
    </source>
</evidence>
<organism evidence="3 4">
    <name type="scientific">Eumeta variegata</name>
    <name type="common">Bagworm moth</name>
    <name type="synonym">Eumeta japonica</name>
    <dbReference type="NCBI Taxonomy" id="151549"/>
    <lineage>
        <taxon>Eukaryota</taxon>
        <taxon>Metazoa</taxon>
        <taxon>Ecdysozoa</taxon>
        <taxon>Arthropoda</taxon>
        <taxon>Hexapoda</taxon>
        <taxon>Insecta</taxon>
        <taxon>Pterygota</taxon>
        <taxon>Neoptera</taxon>
        <taxon>Endopterygota</taxon>
        <taxon>Lepidoptera</taxon>
        <taxon>Glossata</taxon>
        <taxon>Ditrysia</taxon>
        <taxon>Tineoidea</taxon>
        <taxon>Psychidae</taxon>
        <taxon>Oiketicinae</taxon>
        <taxon>Eumeta</taxon>
    </lineage>
</organism>
<evidence type="ECO:0000313" key="4">
    <source>
        <dbReference type="Proteomes" id="UP000299102"/>
    </source>
</evidence>
<sequence>MPLVCSVLLWTSSIGSTDVCRLFGATEWMSYPSSLSQAKDTALRFVLSLIHTGRERLDFKKGYRPIVHRLVLDDVVSSDRRRRRGGRFGVTGVSSKFTSALGIGPVYVSSITGRRLGFLVLAFLVYATQLLGKRYRPQTVAGSLSAAGRQFPIEELGRRESRDLCCRKLHHLNFRRQIQGCFLEKGHKKLSELTSRSAGPTLPYSKGRRPVFMFNFLHNEPSQGHMNYAQRHLPPTSDQLRTRSDETSSPLKY</sequence>
<accession>A0A4C1WZT1</accession>
<dbReference type="EMBL" id="BGZK01000673">
    <property type="protein sequence ID" value="GBP55589.1"/>
    <property type="molecule type" value="Genomic_DNA"/>
</dbReference>
<evidence type="ECO:0000313" key="3">
    <source>
        <dbReference type="EMBL" id="GBP55589.1"/>
    </source>
</evidence>
<keyword evidence="2" id="KW-0732">Signal</keyword>
<evidence type="ECO:0000256" key="2">
    <source>
        <dbReference type="SAM" id="SignalP"/>
    </source>
</evidence>
<proteinExistence type="predicted"/>
<feature type="region of interest" description="Disordered" evidence="1">
    <location>
        <begin position="225"/>
        <end position="253"/>
    </location>
</feature>
<gene>
    <name evidence="3" type="ORF">EVAR_35823_1</name>
</gene>
<dbReference type="Proteomes" id="UP000299102">
    <property type="component" value="Unassembled WGS sequence"/>
</dbReference>
<protein>
    <submittedName>
        <fullName evidence="3">Uncharacterized protein</fullName>
    </submittedName>
</protein>
<comment type="caution">
    <text evidence="3">The sequence shown here is derived from an EMBL/GenBank/DDBJ whole genome shotgun (WGS) entry which is preliminary data.</text>
</comment>
<dbReference type="AlphaFoldDB" id="A0A4C1WZT1"/>
<feature type="signal peptide" evidence="2">
    <location>
        <begin position="1"/>
        <end position="17"/>
    </location>
</feature>
<feature type="chain" id="PRO_5020023700" evidence="2">
    <location>
        <begin position="18"/>
        <end position="253"/>
    </location>
</feature>
<reference evidence="3 4" key="1">
    <citation type="journal article" date="2019" name="Commun. Biol.">
        <title>The bagworm genome reveals a unique fibroin gene that provides high tensile strength.</title>
        <authorList>
            <person name="Kono N."/>
            <person name="Nakamura H."/>
            <person name="Ohtoshi R."/>
            <person name="Tomita M."/>
            <person name="Numata K."/>
            <person name="Arakawa K."/>
        </authorList>
    </citation>
    <scope>NUCLEOTIDE SEQUENCE [LARGE SCALE GENOMIC DNA]</scope>
</reference>
<name>A0A4C1WZT1_EUMVA</name>
<keyword evidence="4" id="KW-1185">Reference proteome</keyword>